<dbReference type="Proteomes" id="UP000244755">
    <property type="component" value="Chromosome 1"/>
</dbReference>
<dbReference type="PROSITE" id="PS51077">
    <property type="entry name" value="HTH_ICLR"/>
    <property type="match status" value="1"/>
</dbReference>
<reference evidence="6 7" key="1">
    <citation type="submission" date="2018-04" db="EMBL/GenBank/DDBJ databases">
        <title>Methylobacterium sp. PR1016A genome.</title>
        <authorList>
            <person name="Park W."/>
        </authorList>
    </citation>
    <scope>NUCLEOTIDE SEQUENCE [LARGE SCALE GENOMIC DNA]</scope>
    <source>
        <strain evidence="6 7">PR1016A</strain>
    </source>
</reference>
<dbReference type="PANTHER" id="PTHR30136:SF24">
    <property type="entry name" value="HTH-TYPE TRANSCRIPTIONAL REPRESSOR ALLR"/>
    <property type="match status" value="1"/>
</dbReference>
<dbReference type="GO" id="GO:0045892">
    <property type="term" value="P:negative regulation of DNA-templated transcription"/>
    <property type="evidence" value="ECO:0007669"/>
    <property type="project" value="TreeGrafter"/>
</dbReference>
<dbReference type="SMART" id="SM00346">
    <property type="entry name" value="HTH_ICLR"/>
    <property type="match status" value="1"/>
</dbReference>
<dbReference type="Gene3D" id="3.30.450.40">
    <property type="match status" value="1"/>
</dbReference>
<dbReference type="OrthoDB" id="9807558at2"/>
<dbReference type="KEGG" id="mee:DA075_02680"/>
<dbReference type="GO" id="GO:0003700">
    <property type="term" value="F:DNA-binding transcription factor activity"/>
    <property type="evidence" value="ECO:0007669"/>
    <property type="project" value="TreeGrafter"/>
</dbReference>
<organism evidence="6 7">
    <name type="scientific">Methylobacterium currus</name>
    <dbReference type="NCBI Taxonomy" id="2051553"/>
    <lineage>
        <taxon>Bacteria</taxon>
        <taxon>Pseudomonadati</taxon>
        <taxon>Pseudomonadota</taxon>
        <taxon>Alphaproteobacteria</taxon>
        <taxon>Hyphomicrobiales</taxon>
        <taxon>Methylobacteriaceae</taxon>
        <taxon>Methylobacterium</taxon>
    </lineage>
</organism>
<dbReference type="InterPro" id="IPR036390">
    <property type="entry name" value="WH_DNA-bd_sf"/>
</dbReference>
<feature type="domain" description="IclR-ED" evidence="5">
    <location>
        <begin position="84"/>
        <end position="269"/>
    </location>
</feature>
<evidence type="ECO:0000259" key="5">
    <source>
        <dbReference type="PROSITE" id="PS51078"/>
    </source>
</evidence>
<dbReference type="InterPro" id="IPR036388">
    <property type="entry name" value="WH-like_DNA-bd_sf"/>
</dbReference>
<dbReference type="EMBL" id="CP028843">
    <property type="protein sequence ID" value="AWB19972.1"/>
    <property type="molecule type" value="Genomic_DNA"/>
</dbReference>
<accession>A0A2R4WEM5</accession>
<dbReference type="InterPro" id="IPR014757">
    <property type="entry name" value="Tscrpt_reg_IclR_C"/>
</dbReference>
<dbReference type="Gene3D" id="1.10.10.10">
    <property type="entry name" value="Winged helix-like DNA-binding domain superfamily/Winged helix DNA-binding domain"/>
    <property type="match status" value="1"/>
</dbReference>
<dbReference type="RefSeq" id="WP_099951888.1">
    <property type="nucleotide sequence ID" value="NZ_CP028843.1"/>
</dbReference>
<evidence type="ECO:0000256" key="2">
    <source>
        <dbReference type="ARBA" id="ARBA00023125"/>
    </source>
</evidence>
<feature type="domain" description="HTH iclR-type" evidence="4">
    <location>
        <begin position="21"/>
        <end position="83"/>
    </location>
</feature>
<dbReference type="PANTHER" id="PTHR30136">
    <property type="entry name" value="HELIX-TURN-HELIX TRANSCRIPTIONAL REGULATOR, ICLR FAMILY"/>
    <property type="match status" value="1"/>
</dbReference>
<evidence type="ECO:0000259" key="4">
    <source>
        <dbReference type="PROSITE" id="PS51077"/>
    </source>
</evidence>
<dbReference type="PROSITE" id="PS51078">
    <property type="entry name" value="ICLR_ED"/>
    <property type="match status" value="1"/>
</dbReference>
<protein>
    <submittedName>
        <fullName evidence="6">IclR family transcriptional regulator</fullName>
    </submittedName>
</protein>
<dbReference type="Pfam" id="PF09339">
    <property type="entry name" value="HTH_IclR"/>
    <property type="match status" value="1"/>
</dbReference>
<keyword evidence="7" id="KW-1185">Reference proteome</keyword>
<dbReference type="AlphaFoldDB" id="A0A2R4WEM5"/>
<dbReference type="SUPFAM" id="SSF46785">
    <property type="entry name" value="Winged helix' DNA-binding domain"/>
    <property type="match status" value="1"/>
</dbReference>
<keyword evidence="1" id="KW-0805">Transcription regulation</keyword>
<evidence type="ECO:0000256" key="3">
    <source>
        <dbReference type="ARBA" id="ARBA00023163"/>
    </source>
</evidence>
<evidence type="ECO:0000313" key="6">
    <source>
        <dbReference type="EMBL" id="AWB19972.1"/>
    </source>
</evidence>
<dbReference type="SUPFAM" id="SSF55781">
    <property type="entry name" value="GAF domain-like"/>
    <property type="match status" value="1"/>
</dbReference>
<name>A0A2R4WEM5_9HYPH</name>
<evidence type="ECO:0000256" key="1">
    <source>
        <dbReference type="ARBA" id="ARBA00023015"/>
    </source>
</evidence>
<dbReference type="GO" id="GO:0003677">
    <property type="term" value="F:DNA binding"/>
    <property type="evidence" value="ECO:0007669"/>
    <property type="project" value="UniProtKB-KW"/>
</dbReference>
<sequence length="282" mass="29758">MEERREAAGDRAIVMEVGREVGAVTQAAAILRAIAGARDALGVTAIARAAGVSPSTTLNILRTLVHEGFVALVPETKTYRLGLGLLEVARPLLNRSDVELLQPGLQPIATEFEATTTIWQVAPDDKALLLGRIVPASGIHIEFRLATRIPAYAGAIGRAVAAAGERAGQLPRATLRARFGAIRWHVPVAFDTFLAEVEAAAARGYAVDLGHLIRGVTSVAAALCDRTGRPRLVVAAHLFQGQLTEERLEALGLALRGLTARAQPAMFGVAEGVGPVQRGGRR</sequence>
<dbReference type="InterPro" id="IPR029016">
    <property type="entry name" value="GAF-like_dom_sf"/>
</dbReference>
<dbReference type="InterPro" id="IPR005471">
    <property type="entry name" value="Tscrpt_reg_IclR_N"/>
</dbReference>
<gene>
    <name evidence="6" type="ORF">DA075_02680</name>
</gene>
<dbReference type="Pfam" id="PF01614">
    <property type="entry name" value="IclR_C"/>
    <property type="match status" value="1"/>
</dbReference>
<proteinExistence type="predicted"/>
<evidence type="ECO:0000313" key="7">
    <source>
        <dbReference type="Proteomes" id="UP000244755"/>
    </source>
</evidence>
<dbReference type="InterPro" id="IPR050707">
    <property type="entry name" value="HTH_MetabolicPath_Reg"/>
</dbReference>
<keyword evidence="3" id="KW-0804">Transcription</keyword>
<keyword evidence="2" id="KW-0238">DNA-binding</keyword>